<proteinExistence type="predicted"/>
<gene>
    <name evidence="1" type="ORF">BDCG_17016</name>
</gene>
<dbReference type="Proteomes" id="UP000002039">
    <property type="component" value="Unassembled WGS sequence"/>
</dbReference>
<name>A0ABP2EZD6_AJEDR</name>
<reference evidence="2" key="1">
    <citation type="journal article" date="2015" name="PLoS Genet.">
        <title>The dynamic genome and transcriptome of the human fungal pathogen Blastomyces and close relative Emmonsia.</title>
        <authorList>
            <person name="Munoz J.F."/>
            <person name="Gauthier G.M."/>
            <person name="Desjardins C.A."/>
            <person name="Gallo J.E."/>
            <person name="Holder J."/>
            <person name="Sullivan T.D."/>
            <person name="Marty A.J."/>
            <person name="Carmen J.C."/>
            <person name="Chen Z."/>
            <person name="Ding L."/>
            <person name="Gujja S."/>
            <person name="Magrini V."/>
            <person name="Misas E."/>
            <person name="Mitreva M."/>
            <person name="Priest M."/>
            <person name="Saif S."/>
            <person name="Whiston E.A."/>
            <person name="Young S."/>
            <person name="Zeng Q."/>
            <person name="Goldman W.E."/>
            <person name="Mardis E.R."/>
            <person name="Taylor J.W."/>
            <person name="McEwen J.G."/>
            <person name="Clay O.K."/>
            <person name="Klein B.S."/>
            <person name="Cuomo C.A."/>
        </authorList>
    </citation>
    <scope>NUCLEOTIDE SEQUENCE [LARGE SCALE GENOMIC DNA]</scope>
    <source>
        <strain evidence="2">ER-3 / ATCC MYA-2586</strain>
    </source>
</reference>
<keyword evidence="2" id="KW-1185">Reference proteome</keyword>
<evidence type="ECO:0000313" key="2">
    <source>
        <dbReference type="Proteomes" id="UP000002039"/>
    </source>
</evidence>
<organism evidence="1 2">
    <name type="scientific">Ajellomyces dermatitidis (strain ER-3 / ATCC MYA-2586)</name>
    <name type="common">Blastomyces dermatitidis</name>
    <dbReference type="NCBI Taxonomy" id="559297"/>
    <lineage>
        <taxon>Eukaryota</taxon>
        <taxon>Fungi</taxon>
        <taxon>Dikarya</taxon>
        <taxon>Ascomycota</taxon>
        <taxon>Pezizomycotina</taxon>
        <taxon>Eurotiomycetes</taxon>
        <taxon>Eurotiomycetidae</taxon>
        <taxon>Onygenales</taxon>
        <taxon>Ajellomycetaceae</taxon>
        <taxon>Blastomyces</taxon>
    </lineage>
</organism>
<sequence>MRSSKRQAEGRTLFGPPSRLFIINRTLTGVCKQDFTPRPPRFLSFPFFFFWAATDRWMRRQRRTCLG</sequence>
<dbReference type="RefSeq" id="XP_045276550.1">
    <property type="nucleotide sequence ID" value="XM_045426183.1"/>
</dbReference>
<evidence type="ECO:0000313" key="1">
    <source>
        <dbReference type="EMBL" id="EEQ89682.2"/>
    </source>
</evidence>
<protein>
    <submittedName>
        <fullName evidence="1">Uncharacterized protein</fullName>
    </submittedName>
</protein>
<dbReference type="EMBL" id="EQ999977">
    <property type="protein sequence ID" value="EEQ89682.2"/>
    <property type="molecule type" value="Genomic_DNA"/>
</dbReference>
<accession>A0ABP2EZD6</accession>
<dbReference type="GeneID" id="69031908"/>